<comment type="caution">
    <text evidence="6">The sequence shown here is derived from an EMBL/GenBank/DDBJ whole genome shotgun (WGS) entry which is preliminary data.</text>
</comment>
<comment type="similarity">
    <text evidence="1 3">Belongs to the bacterial flagellin family.</text>
</comment>
<dbReference type="InterPro" id="IPR001029">
    <property type="entry name" value="Flagellin_N"/>
</dbReference>
<evidence type="ECO:0000259" key="5">
    <source>
        <dbReference type="Pfam" id="PF00700"/>
    </source>
</evidence>
<dbReference type="RefSeq" id="WP_182154167.1">
    <property type="nucleotide sequence ID" value="NZ_JACEZU010000007.1"/>
</dbReference>
<gene>
    <name evidence="6" type="ORF">H3H39_14815</name>
</gene>
<dbReference type="Pfam" id="PF00700">
    <property type="entry name" value="Flagellin_C"/>
    <property type="match status" value="1"/>
</dbReference>
<dbReference type="InterPro" id="IPR046358">
    <property type="entry name" value="Flagellin_C"/>
</dbReference>
<dbReference type="PANTHER" id="PTHR42792">
    <property type="entry name" value="FLAGELLIN"/>
    <property type="match status" value="1"/>
</dbReference>
<sequence length="381" mass="38500">MLSLHTNTAALYAHVALGRAEGRTALAATRLGTGLRINSAMDDAAGLQIATRLATQSRGMAMAVNNIQKSLSLLQTAEGALDESSTLLIRMKDLATQAADASASPTDRVALQAEFGALSHELSHIASGTTFGGTKLLLGDTTAERATVAATTAAATASAGAAAGALATAQNTFNTAVATDLAGSTPATQAAVAAAASAVTAASALATATQLAATDAQQYAAQVAAATTVDGVFSKPAQFQIGDSANETMQVDLTAQLGAMHAALHVASSTYDTFGIERGSVGTELLLASTASATIDKLQSALDAVAGVRSLLGGTANRMSYVNSNLSHAQFNTTVARGRLADTDFAQESAEWVSNQMLMQAGTTVLRQTNSMASMLMSLLA</sequence>
<dbReference type="AlphaFoldDB" id="A0A7W2FAZ8"/>
<dbReference type="GO" id="GO:0009288">
    <property type="term" value="C:bacterial-type flagellum"/>
    <property type="evidence" value="ECO:0007669"/>
    <property type="project" value="UniProtKB-SubCell"/>
</dbReference>
<name>A0A7W2FAZ8_9BURK</name>
<comment type="function">
    <text evidence="3">Flagellin is the subunit protein which polymerizes to form the filaments of bacterial flagella.</text>
</comment>
<dbReference type="SUPFAM" id="SSF64518">
    <property type="entry name" value="Phase 1 flagellin"/>
    <property type="match status" value="1"/>
</dbReference>
<evidence type="ECO:0000259" key="4">
    <source>
        <dbReference type="Pfam" id="PF00669"/>
    </source>
</evidence>
<feature type="domain" description="Flagellin C-terminal" evidence="5">
    <location>
        <begin position="295"/>
        <end position="380"/>
    </location>
</feature>
<dbReference type="Pfam" id="PF00669">
    <property type="entry name" value="Flagellin_N"/>
    <property type="match status" value="1"/>
</dbReference>
<dbReference type="InterPro" id="IPR001492">
    <property type="entry name" value="Flagellin"/>
</dbReference>
<dbReference type="EMBL" id="JACEZU010000007">
    <property type="protein sequence ID" value="MBA5688317.1"/>
    <property type="molecule type" value="Genomic_DNA"/>
</dbReference>
<reference evidence="6 7" key="1">
    <citation type="submission" date="2020-07" db="EMBL/GenBank/DDBJ databases">
        <title>Novel species isolated from subtropical streams in China.</title>
        <authorList>
            <person name="Lu H."/>
        </authorList>
    </citation>
    <scope>NUCLEOTIDE SEQUENCE [LARGE SCALE GENOMIC DNA]</scope>
    <source>
        <strain evidence="6 7">LX47W</strain>
    </source>
</reference>
<dbReference type="InterPro" id="IPR042187">
    <property type="entry name" value="Flagellin_C_sub2"/>
</dbReference>
<proteinExistence type="inferred from homology"/>
<dbReference type="PANTHER" id="PTHR42792:SF2">
    <property type="entry name" value="FLAGELLIN"/>
    <property type="match status" value="1"/>
</dbReference>
<dbReference type="GO" id="GO:0005198">
    <property type="term" value="F:structural molecule activity"/>
    <property type="evidence" value="ECO:0007669"/>
    <property type="project" value="UniProtKB-UniRule"/>
</dbReference>
<organism evidence="6 7">
    <name type="scientific">Rugamonas apoptosis</name>
    <dbReference type="NCBI Taxonomy" id="2758570"/>
    <lineage>
        <taxon>Bacteria</taxon>
        <taxon>Pseudomonadati</taxon>
        <taxon>Pseudomonadota</taxon>
        <taxon>Betaproteobacteria</taxon>
        <taxon>Burkholderiales</taxon>
        <taxon>Oxalobacteraceae</taxon>
        <taxon>Telluria group</taxon>
        <taxon>Rugamonas</taxon>
    </lineage>
</organism>
<evidence type="ECO:0000313" key="6">
    <source>
        <dbReference type="EMBL" id="MBA5688317.1"/>
    </source>
</evidence>
<dbReference type="Proteomes" id="UP000573499">
    <property type="component" value="Unassembled WGS sequence"/>
</dbReference>
<dbReference type="GO" id="GO:0005576">
    <property type="term" value="C:extracellular region"/>
    <property type="evidence" value="ECO:0007669"/>
    <property type="project" value="UniProtKB-SubCell"/>
</dbReference>
<evidence type="ECO:0000256" key="2">
    <source>
        <dbReference type="ARBA" id="ARBA00023143"/>
    </source>
</evidence>
<comment type="subcellular location">
    <subcellularLocation>
        <location evidence="3">Secreted</location>
    </subcellularLocation>
    <subcellularLocation>
        <location evidence="3">Bacterial flagellum</location>
    </subcellularLocation>
</comment>
<keyword evidence="7" id="KW-1185">Reference proteome</keyword>
<dbReference type="Gene3D" id="3.30.70.2120">
    <property type="match status" value="1"/>
</dbReference>
<dbReference type="Gene3D" id="1.20.1330.10">
    <property type="entry name" value="f41 fragment of flagellin, N-terminal domain"/>
    <property type="match status" value="1"/>
</dbReference>
<accession>A0A7W2FAZ8</accession>
<protein>
    <recommendedName>
        <fullName evidence="3">Flagellin</fullName>
    </recommendedName>
</protein>
<evidence type="ECO:0000313" key="7">
    <source>
        <dbReference type="Proteomes" id="UP000573499"/>
    </source>
</evidence>
<keyword evidence="3" id="KW-0964">Secreted</keyword>
<dbReference type="Gene3D" id="6.10.10.10">
    <property type="entry name" value="Flagellar export chaperone, C-terminal domain"/>
    <property type="match status" value="1"/>
</dbReference>
<feature type="domain" description="Flagellin N-terminal" evidence="4">
    <location>
        <begin position="6"/>
        <end position="140"/>
    </location>
</feature>
<keyword evidence="2 3" id="KW-0975">Bacterial flagellum</keyword>
<evidence type="ECO:0000256" key="3">
    <source>
        <dbReference type="RuleBase" id="RU362073"/>
    </source>
</evidence>
<dbReference type="PRINTS" id="PR00207">
    <property type="entry name" value="FLAGELLIN"/>
</dbReference>
<evidence type="ECO:0000256" key="1">
    <source>
        <dbReference type="ARBA" id="ARBA00005709"/>
    </source>
</evidence>